<organism evidence="2 3">
    <name type="scientific">Zooshikella ganghwensis</name>
    <dbReference type="NCBI Taxonomy" id="202772"/>
    <lineage>
        <taxon>Bacteria</taxon>
        <taxon>Pseudomonadati</taxon>
        <taxon>Pseudomonadota</taxon>
        <taxon>Gammaproteobacteria</taxon>
        <taxon>Oceanospirillales</taxon>
        <taxon>Zooshikellaceae</taxon>
        <taxon>Zooshikella</taxon>
    </lineage>
</organism>
<dbReference type="RefSeq" id="WP_094786887.1">
    <property type="nucleotide sequence ID" value="NZ_NDXW01000001.1"/>
</dbReference>
<reference evidence="2 3" key="1">
    <citation type="submission" date="2017-04" db="EMBL/GenBank/DDBJ databases">
        <title>Draft genome sequence of Zooshikella ganghwensis VG4 isolated from Red Sea sediments.</title>
        <authorList>
            <person name="Rehman Z."/>
            <person name="Alam I."/>
            <person name="Kamau A."/>
            <person name="Bajic V."/>
            <person name="Leiknes T."/>
        </authorList>
    </citation>
    <scope>NUCLEOTIDE SEQUENCE [LARGE SCALE GENOMIC DNA]</scope>
    <source>
        <strain evidence="2 3">VG4</strain>
    </source>
</reference>
<keyword evidence="1" id="KW-0812">Transmembrane</keyword>
<name>A0A4V1INF9_9GAMM</name>
<keyword evidence="3" id="KW-1185">Reference proteome</keyword>
<evidence type="ECO:0000313" key="2">
    <source>
        <dbReference type="EMBL" id="RDH43591.1"/>
    </source>
</evidence>
<feature type="transmembrane region" description="Helical" evidence="1">
    <location>
        <begin position="7"/>
        <end position="32"/>
    </location>
</feature>
<protein>
    <recommendedName>
        <fullName evidence="4">DUF4064 domain-containing protein</fullName>
    </recommendedName>
</protein>
<comment type="caution">
    <text evidence="2">The sequence shown here is derived from an EMBL/GenBank/DDBJ whole genome shotgun (WGS) entry which is preliminary data.</text>
</comment>
<evidence type="ECO:0000313" key="3">
    <source>
        <dbReference type="Proteomes" id="UP000257039"/>
    </source>
</evidence>
<keyword evidence="1" id="KW-0472">Membrane</keyword>
<accession>A0A4V1INF9</accession>
<dbReference type="EMBL" id="NDXW01000001">
    <property type="protein sequence ID" value="RDH43591.1"/>
    <property type="molecule type" value="Genomic_DNA"/>
</dbReference>
<dbReference type="AlphaFoldDB" id="A0A4V1INF9"/>
<keyword evidence="1" id="KW-1133">Transmembrane helix</keyword>
<sequence>MATKQSIFGILSFSLAILVIVSGVVFLGWVGASSTDLGSGIREANYLGAVILAGILLNLVALVLGIIGLTKHQYKKSLAVWGIIISGCSALLISLLIS</sequence>
<evidence type="ECO:0008006" key="4">
    <source>
        <dbReference type="Google" id="ProtNLM"/>
    </source>
</evidence>
<feature type="transmembrane region" description="Helical" evidence="1">
    <location>
        <begin position="78"/>
        <end position="97"/>
    </location>
</feature>
<feature type="transmembrane region" description="Helical" evidence="1">
    <location>
        <begin position="44"/>
        <end position="66"/>
    </location>
</feature>
<dbReference type="Proteomes" id="UP000257039">
    <property type="component" value="Unassembled WGS sequence"/>
</dbReference>
<proteinExistence type="predicted"/>
<gene>
    <name evidence="2" type="ORF">B9G39_09120</name>
</gene>
<evidence type="ECO:0000256" key="1">
    <source>
        <dbReference type="SAM" id="Phobius"/>
    </source>
</evidence>